<dbReference type="OrthoDB" id="580741at2"/>
<gene>
    <name evidence="1" type="ORF">HYN49_04660</name>
</gene>
<dbReference type="Proteomes" id="UP000244937">
    <property type="component" value="Chromosome"/>
</dbReference>
<name>A0A2S1SFW5_9FLAO</name>
<protein>
    <submittedName>
        <fullName evidence="1">Uncharacterized protein</fullName>
    </submittedName>
</protein>
<keyword evidence="2" id="KW-1185">Reference proteome</keyword>
<sequence length="1124" mass="123234">MELNRIDNTCLFVPDINPEQISFAYYFSAANINPIPSAMTLAQSWNDYAGAYVFFGQPVKREDFGSCTTALQDYFSGKSALEHTGILWVADINKIKNPDASNPVFLISSKTDDSNDIIIKNDSNVSIGSYRIPIFKDSPIDLVNETETIIIGYPKTDGAQPPAYGKGISIPLSGRAAGTIVFEGAIGDCSDAFRTGWNVGLKYYYPDQNNNITQLQYPVFETKKGDQLFFNAQWDPLHPVDSKRTFLHFKKEWFQILPNNSGGFQIATPDNPGWLPSTFRTIYGNPVFLVPDDTATENFPALVFQPLPKTNGNTDYYLAPSGDFCMAVREKASNAENTHTLVAGVMGTEYISFIPATGNYKGDRIRFTPNNAAFAQAYPLTAAKVVSAVADCLPGALLCDTYMTSWMGFYQGDTVEKPLYHSQPESSPLFLPSKSTGSGPETLTIMDVYPAASAAFPPVNSTVFPMVPYAGAVGDKTLLQTMRDFEISILNPSRRKQIAEHGTTNQKLLKDGEAKTTTTPQGLLATISGFDWSSVLLAQNLVSGRKLEFTGSPAISSPIQQALQSNQLFMVISSPHQLGAFQNEIDIEGWPFMINPQGSDNSYSNVLIFKFCDGSLKDRASDTQTWTNSGTFNDKPDLVSQWLTNYINDATDRAASDARFQNFVDIVTNDGWNGILALQVDIGLDNFPDDLRGLLGGIDLTHFNGHHFGIQVNYIKPDDNKLTIPKSSLFGLISYYDAAYALANGISTGYPAEGTTINPGADGYNFAVLYLQVVFDNSSITDFNSLIEISATNWFGEPAFANCTVQLIGSYEEHNGKPTYSFTTKEGQFYQFYMNSQVLNYVQIVKARFNTNINPTEMLEAGEEVSHISSTFSFWGYLNFVQLDGVDMFSFGDEVPTPGSIDTGLYFYNLAIQMNMDLIKSADTPPSYSIRDRVFDFTEESTSFDTSLSTVHDRSLYPNFPLTITSLTSSKAGTAEELGYVPLQLPNNVDFEALGDDWFGLVCTLNLGSMGALAAQAGFTARILLAWSASADKPAVMIGIRLPGTGGAKGFSFQNVLQLSTEAFVLNLDNTTYPGKTIYSLWLRSIGMSFLGVKFPPGGTTNLILYGNPDAPGEIGWYGSYLNS</sequence>
<dbReference type="KEGG" id="fpal:HYN49_04660"/>
<dbReference type="RefSeq" id="WP_108903036.1">
    <property type="nucleotide sequence ID" value="NZ_CP029187.1"/>
</dbReference>
<evidence type="ECO:0000313" key="2">
    <source>
        <dbReference type="Proteomes" id="UP000244937"/>
    </source>
</evidence>
<organism evidence="1 2">
    <name type="scientific">Flavobacterium pallidum</name>
    <dbReference type="NCBI Taxonomy" id="2172098"/>
    <lineage>
        <taxon>Bacteria</taxon>
        <taxon>Pseudomonadati</taxon>
        <taxon>Bacteroidota</taxon>
        <taxon>Flavobacteriia</taxon>
        <taxon>Flavobacteriales</taxon>
        <taxon>Flavobacteriaceae</taxon>
        <taxon>Flavobacterium</taxon>
    </lineage>
</organism>
<evidence type="ECO:0000313" key="1">
    <source>
        <dbReference type="EMBL" id="AWI25242.1"/>
    </source>
</evidence>
<dbReference type="AlphaFoldDB" id="A0A2S1SFW5"/>
<dbReference type="EMBL" id="CP029187">
    <property type="protein sequence ID" value="AWI25242.1"/>
    <property type="molecule type" value="Genomic_DNA"/>
</dbReference>
<proteinExistence type="predicted"/>
<accession>A0A2S1SFW5</accession>
<reference evidence="1 2" key="1">
    <citation type="submission" date="2018-05" db="EMBL/GenBank/DDBJ databases">
        <title>Genome sequencing of Flavobacterium sp. HYN0049.</title>
        <authorList>
            <person name="Yi H."/>
            <person name="Baek C."/>
        </authorList>
    </citation>
    <scope>NUCLEOTIDE SEQUENCE [LARGE SCALE GENOMIC DNA]</scope>
    <source>
        <strain evidence="1 2">HYN0049</strain>
    </source>
</reference>